<protein>
    <recommendedName>
        <fullName evidence="4">Alpha/beta hydrolase</fullName>
    </recommendedName>
</protein>
<feature type="signal peptide" evidence="1">
    <location>
        <begin position="1"/>
        <end position="19"/>
    </location>
</feature>
<organism evidence="2 3">
    <name type="scientific">Luteimonas deserti</name>
    <dbReference type="NCBI Taxonomy" id="2752306"/>
    <lineage>
        <taxon>Bacteria</taxon>
        <taxon>Pseudomonadati</taxon>
        <taxon>Pseudomonadota</taxon>
        <taxon>Gammaproteobacteria</taxon>
        <taxon>Lysobacterales</taxon>
        <taxon>Lysobacteraceae</taxon>
        <taxon>Luteimonas</taxon>
    </lineage>
</organism>
<evidence type="ECO:0000313" key="2">
    <source>
        <dbReference type="EMBL" id="NYZ61417.1"/>
    </source>
</evidence>
<name>A0A7Z0TXJ2_9GAMM</name>
<dbReference type="Proteomes" id="UP000589896">
    <property type="component" value="Unassembled WGS sequence"/>
</dbReference>
<accession>A0A7Z0TXJ2</accession>
<evidence type="ECO:0000313" key="3">
    <source>
        <dbReference type="Proteomes" id="UP000589896"/>
    </source>
</evidence>
<sequence>MRSILLRGAALAVSFTLLAACRSEPRQSAPPATLPAVPQSTAPRVDSGTFAGAPWRFEIPTDWNGELVVLLHGYEPRGVPRADPWPANEATPLFLARGYAVAESGYASQGWAVVEAIADNERLRAYVVNRHAPRRTWLVGFSMGGQIAVASLERHGASYDGALSLCGANVPATQVFEDALRSLVAFDYFFPDAGLPGAGLSDPKAAPLDDLPADQIALMQTVGTALATNPAAAATLAQALEVSTDGLVGALSLHALLLREMTVRAGGLPVDNRETVYSGFGDDAAFNAGVRRYPADAQAASYLAGVADLRGTIGKPLVLRYNSDDPTIPPRYHGVYPALAAEAGRADRITVMPPAGEGHCAFAPEQMLEAFDLLVRTAG</sequence>
<comment type="caution">
    <text evidence="2">The sequence shown here is derived from an EMBL/GenBank/DDBJ whole genome shotgun (WGS) entry which is preliminary data.</text>
</comment>
<dbReference type="SUPFAM" id="SSF53474">
    <property type="entry name" value="alpha/beta-Hydrolases"/>
    <property type="match status" value="1"/>
</dbReference>
<evidence type="ECO:0000256" key="1">
    <source>
        <dbReference type="SAM" id="SignalP"/>
    </source>
</evidence>
<dbReference type="AlphaFoldDB" id="A0A7Z0TXJ2"/>
<proteinExistence type="predicted"/>
<dbReference type="InterPro" id="IPR029058">
    <property type="entry name" value="AB_hydrolase_fold"/>
</dbReference>
<feature type="chain" id="PRO_5030713650" description="Alpha/beta hydrolase" evidence="1">
    <location>
        <begin position="20"/>
        <end position="379"/>
    </location>
</feature>
<dbReference type="PROSITE" id="PS51257">
    <property type="entry name" value="PROKAR_LIPOPROTEIN"/>
    <property type="match status" value="1"/>
</dbReference>
<dbReference type="Gene3D" id="3.40.50.1820">
    <property type="entry name" value="alpha/beta hydrolase"/>
    <property type="match status" value="1"/>
</dbReference>
<gene>
    <name evidence="2" type="ORF">H0E82_01380</name>
</gene>
<dbReference type="EMBL" id="JACCJZ010000004">
    <property type="protein sequence ID" value="NYZ61417.1"/>
    <property type="molecule type" value="Genomic_DNA"/>
</dbReference>
<evidence type="ECO:0008006" key="4">
    <source>
        <dbReference type="Google" id="ProtNLM"/>
    </source>
</evidence>
<keyword evidence="1" id="KW-0732">Signal</keyword>
<reference evidence="2 3" key="1">
    <citation type="submission" date="2020-07" db="EMBL/GenBank/DDBJ databases">
        <title>isolation of Luteimonas sp. SJ-16.</title>
        <authorList>
            <person name="Huang X.-X."/>
            <person name="Xu L."/>
            <person name="Sun J.-Q."/>
        </authorList>
    </citation>
    <scope>NUCLEOTIDE SEQUENCE [LARGE SCALE GENOMIC DNA]</scope>
    <source>
        <strain evidence="2 3">SJ-16</strain>
    </source>
</reference>
<dbReference type="RefSeq" id="WP_180543182.1">
    <property type="nucleotide sequence ID" value="NZ_JACCJZ010000004.1"/>
</dbReference>
<keyword evidence="3" id="KW-1185">Reference proteome</keyword>